<dbReference type="PROSITE" id="PS01040">
    <property type="entry name" value="SBP_BACTERIAL_5"/>
    <property type="match status" value="1"/>
</dbReference>
<protein>
    <submittedName>
        <fullName evidence="7">Oligopeptide-binding protein AppA</fullName>
    </submittedName>
</protein>
<dbReference type="PANTHER" id="PTHR30290:SF9">
    <property type="entry name" value="OLIGOPEPTIDE-BINDING PROTEIN APPA"/>
    <property type="match status" value="1"/>
</dbReference>
<feature type="chain" id="PRO_5015351258" evidence="5">
    <location>
        <begin position="25"/>
        <end position="524"/>
    </location>
</feature>
<dbReference type="PIRSF" id="PIRSF002741">
    <property type="entry name" value="MppA"/>
    <property type="match status" value="1"/>
</dbReference>
<evidence type="ECO:0000256" key="3">
    <source>
        <dbReference type="ARBA" id="ARBA00022448"/>
    </source>
</evidence>
<evidence type="ECO:0000313" key="7">
    <source>
        <dbReference type="EMBL" id="AVX06065.1"/>
    </source>
</evidence>
<dbReference type="InterPro" id="IPR000914">
    <property type="entry name" value="SBP_5_dom"/>
</dbReference>
<dbReference type="Gene3D" id="3.10.105.10">
    <property type="entry name" value="Dipeptide-binding Protein, Domain 3"/>
    <property type="match status" value="1"/>
</dbReference>
<dbReference type="GO" id="GO:1904680">
    <property type="term" value="F:peptide transmembrane transporter activity"/>
    <property type="evidence" value="ECO:0007669"/>
    <property type="project" value="TreeGrafter"/>
</dbReference>
<dbReference type="CDD" id="cd08498">
    <property type="entry name" value="PBP2_NikA_DppA_OppA_like_2"/>
    <property type="match status" value="1"/>
</dbReference>
<dbReference type="GO" id="GO:0030288">
    <property type="term" value="C:outer membrane-bounded periplasmic space"/>
    <property type="evidence" value="ECO:0007669"/>
    <property type="project" value="UniProtKB-ARBA"/>
</dbReference>
<dbReference type="KEGG" id="mmyr:MXMO3_03562"/>
<dbReference type="RefSeq" id="WP_117397012.1">
    <property type="nucleotide sequence ID" value="NZ_CP021331.1"/>
</dbReference>
<organism evidence="7 8">
    <name type="scientific">Maritalea myrionectae</name>
    <dbReference type="NCBI Taxonomy" id="454601"/>
    <lineage>
        <taxon>Bacteria</taxon>
        <taxon>Pseudomonadati</taxon>
        <taxon>Pseudomonadota</taxon>
        <taxon>Alphaproteobacteria</taxon>
        <taxon>Hyphomicrobiales</taxon>
        <taxon>Devosiaceae</taxon>
        <taxon>Maritalea</taxon>
    </lineage>
</organism>
<dbReference type="Proteomes" id="UP000258927">
    <property type="component" value="Plasmid pHL2708X3"/>
</dbReference>
<comment type="similarity">
    <text evidence="2">Belongs to the bacterial solute-binding protein 5 family.</text>
</comment>
<sequence length="524" mass="56933">MRLHLTKASVAALVFCSLATGVSADTLRLALAGEHQSVDPHFSRTSPNQNTAAHIFDTLVTIDEAMQRQPSLAVSWKALDDLTWEIKLREGVKFHDGSDFDSADVISSVERVPNVANSPAPFTSSVSMIDTIEAVDALTLRVTTKGPTPGLMQGLGGVYILPSELGNDVASAEFDNGNAAIGTGPYKFVSWTPNESLVLDANETYWAGAPAYDDVVIRYIPNAASRVATLLAGDVDAIDKVPPADTDTIEKRDDLKVVDSVSGRVIYLHMDSDREVTPFITEKDGSEIKNPLRDARVRKALSLMLDRGRIVQSILSGKGTPTGQMVPEGFMGFNPAIDVPQADIDEAKRLLAEAGYPDGFKITIHGPNDRYVNDAKVLQAVSQLFARAGLTSEVQAMPKNVYFKSASKREFSVFLVGFGTTSGDSLRGLRQVMATYDKENGVGTFNRGRFSNEAFDELVAEASATFDEGEKAELLEQAAQIGFDQEQGILPLYFEQLIWGMDDDITLSTRPIERTLAQNFAPKE</sequence>
<dbReference type="InterPro" id="IPR030678">
    <property type="entry name" value="Peptide/Ni-bd"/>
</dbReference>
<dbReference type="Gene3D" id="3.40.190.10">
    <property type="entry name" value="Periplasmic binding protein-like II"/>
    <property type="match status" value="1"/>
</dbReference>
<keyword evidence="8" id="KW-1185">Reference proteome</keyword>
<keyword evidence="4 5" id="KW-0732">Signal</keyword>
<reference evidence="7 8" key="1">
    <citation type="submission" date="2017-05" db="EMBL/GenBank/DDBJ databases">
        <title>Genome Analysis of Maritalea myrionectae HL2708#5.</title>
        <authorList>
            <consortium name="Cotde Inc.-PKNU"/>
            <person name="Jang D."/>
            <person name="Oh H.-M."/>
        </authorList>
    </citation>
    <scope>NUCLEOTIDE SEQUENCE [LARGE SCALE GENOMIC DNA]</scope>
    <source>
        <strain evidence="7 8">HL2708#5</strain>
        <plasmid evidence="8">phl2708x3</plasmid>
    </source>
</reference>
<dbReference type="SUPFAM" id="SSF53850">
    <property type="entry name" value="Periplasmic binding protein-like II"/>
    <property type="match status" value="1"/>
</dbReference>
<keyword evidence="3" id="KW-0813">Transport</keyword>
<dbReference type="PANTHER" id="PTHR30290">
    <property type="entry name" value="PERIPLASMIC BINDING COMPONENT OF ABC TRANSPORTER"/>
    <property type="match status" value="1"/>
</dbReference>
<dbReference type="GO" id="GO:0015833">
    <property type="term" value="P:peptide transport"/>
    <property type="evidence" value="ECO:0007669"/>
    <property type="project" value="TreeGrafter"/>
</dbReference>
<comment type="subcellular location">
    <subcellularLocation>
        <location evidence="1">Periplasm</location>
    </subcellularLocation>
</comment>
<geneLocation type="plasmid" evidence="8">
    <name>phl2708x3</name>
</geneLocation>
<proteinExistence type="inferred from homology"/>
<accession>A0A2R4MJC5</accession>
<feature type="signal peptide" evidence="5">
    <location>
        <begin position="1"/>
        <end position="24"/>
    </location>
</feature>
<dbReference type="AlphaFoldDB" id="A0A2R4MJC5"/>
<keyword evidence="7" id="KW-0614">Plasmid</keyword>
<evidence type="ECO:0000256" key="5">
    <source>
        <dbReference type="SAM" id="SignalP"/>
    </source>
</evidence>
<dbReference type="GO" id="GO:0043190">
    <property type="term" value="C:ATP-binding cassette (ABC) transporter complex"/>
    <property type="evidence" value="ECO:0007669"/>
    <property type="project" value="InterPro"/>
</dbReference>
<evidence type="ECO:0000256" key="1">
    <source>
        <dbReference type="ARBA" id="ARBA00004418"/>
    </source>
</evidence>
<dbReference type="InterPro" id="IPR023765">
    <property type="entry name" value="SBP_5_CS"/>
</dbReference>
<gene>
    <name evidence="7" type="ORF">MXMO3_03562</name>
</gene>
<dbReference type="InterPro" id="IPR039424">
    <property type="entry name" value="SBP_5"/>
</dbReference>
<feature type="domain" description="Solute-binding protein family 5" evidence="6">
    <location>
        <begin position="69"/>
        <end position="433"/>
    </location>
</feature>
<evidence type="ECO:0000259" key="6">
    <source>
        <dbReference type="Pfam" id="PF00496"/>
    </source>
</evidence>
<dbReference type="EMBL" id="CP021331">
    <property type="protein sequence ID" value="AVX06065.1"/>
    <property type="molecule type" value="Genomic_DNA"/>
</dbReference>
<dbReference type="Pfam" id="PF00496">
    <property type="entry name" value="SBP_bac_5"/>
    <property type="match status" value="1"/>
</dbReference>
<name>A0A2R4MJC5_9HYPH</name>
<evidence type="ECO:0000256" key="4">
    <source>
        <dbReference type="ARBA" id="ARBA00022729"/>
    </source>
</evidence>
<dbReference type="Gene3D" id="3.90.76.10">
    <property type="entry name" value="Dipeptide-binding Protein, Domain 1"/>
    <property type="match status" value="1"/>
</dbReference>
<evidence type="ECO:0000313" key="8">
    <source>
        <dbReference type="Proteomes" id="UP000258927"/>
    </source>
</evidence>
<evidence type="ECO:0000256" key="2">
    <source>
        <dbReference type="ARBA" id="ARBA00005695"/>
    </source>
</evidence>